<keyword evidence="6 8" id="KW-1133">Transmembrane helix</keyword>
<proteinExistence type="inferred from homology"/>
<keyword evidence="5 8" id="KW-0812">Transmembrane</keyword>
<keyword evidence="4" id="KW-1003">Cell membrane</keyword>
<dbReference type="Gene3D" id="1.20.1530.20">
    <property type="match status" value="1"/>
</dbReference>
<dbReference type="InterPro" id="IPR004776">
    <property type="entry name" value="Mem_transp_PIN-like"/>
</dbReference>
<evidence type="ECO:0000256" key="8">
    <source>
        <dbReference type="SAM" id="Phobius"/>
    </source>
</evidence>
<feature type="transmembrane region" description="Helical" evidence="8">
    <location>
        <begin position="67"/>
        <end position="88"/>
    </location>
</feature>
<feature type="transmembrane region" description="Helical" evidence="8">
    <location>
        <begin position="38"/>
        <end position="55"/>
    </location>
</feature>
<dbReference type="GO" id="GO:0055085">
    <property type="term" value="P:transmembrane transport"/>
    <property type="evidence" value="ECO:0007669"/>
    <property type="project" value="InterPro"/>
</dbReference>
<evidence type="ECO:0000256" key="4">
    <source>
        <dbReference type="ARBA" id="ARBA00022475"/>
    </source>
</evidence>
<dbReference type="PANTHER" id="PTHR36838">
    <property type="entry name" value="AUXIN EFFLUX CARRIER FAMILY PROTEIN"/>
    <property type="match status" value="1"/>
</dbReference>
<dbReference type="PANTHER" id="PTHR36838:SF1">
    <property type="entry name" value="SLR1864 PROTEIN"/>
    <property type="match status" value="1"/>
</dbReference>
<dbReference type="EMBL" id="CP157743">
    <property type="protein sequence ID" value="XBS19714.1"/>
    <property type="molecule type" value="Genomic_DNA"/>
</dbReference>
<feature type="transmembrane region" description="Helical" evidence="8">
    <location>
        <begin position="185"/>
        <end position="210"/>
    </location>
</feature>
<dbReference type="KEGG" id="mech:Q9L42_015305"/>
<dbReference type="Pfam" id="PF03547">
    <property type="entry name" value="Mem_trans"/>
    <property type="match status" value="2"/>
</dbReference>
<sequence>MSSTLIQMALIMACGAGWRFLSPAGLSADQTRTVLTSVVYYLFLPAMVLEVLWSADIGLKSFEFSVLGASAVLSGLVATWAVTTLFKFHDRQKGALILAASFPNVTYLGLPVLEQTFGAWARSVAIQLDYFACGPLLFTIGITIARYYGRDDGGSKFILSFLATPPFCAAITAVILNINDIEAPAWLLGVLLKLSGAVVPIMLFSLGLALKWESVRLRNTPYILPVIVIRLLLIPLLLIYLSQYLTMEAPSKAAAILDLSMPSMVLGIVFCDRYQLDSSLYAMAVTVTTLLSLLTLPFWYGML</sequence>
<accession>A0AAU7NRT0</accession>
<feature type="transmembrane region" description="Helical" evidence="8">
    <location>
        <begin position="95"/>
        <end position="113"/>
    </location>
</feature>
<feature type="transmembrane region" description="Helical" evidence="8">
    <location>
        <begin position="253"/>
        <end position="271"/>
    </location>
</feature>
<feature type="transmembrane region" description="Helical" evidence="8">
    <location>
        <begin position="222"/>
        <end position="241"/>
    </location>
</feature>
<feature type="transmembrane region" description="Helical" evidence="8">
    <location>
        <begin position="157"/>
        <end position="179"/>
    </location>
</feature>
<organism evidence="9 10">
    <name type="scientific">Methylomarinum roseum</name>
    <dbReference type="NCBI Taxonomy" id="3067653"/>
    <lineage>
        <taxon>Bacteria</taxon>
        <taxon>Pseudomonadati</taxon>
        <taxon>Pseudomonadota</taxon>
        <taxon>Gammaproteobacteria</taxon>
        <taxon>Methylococcales</taxon>
        <taxon>Methylococcaceae</taxon>
        <taxon>Methylomarinum</taxon>
    </lineage>
</organism>
<evidence type="ECO:0000313" key="10">
    <source>
        <dbReference type="Proteomes" id="UP001225378"/>
    </source>
</evidence>
<dbReference type="RefSeq" id="WP_305907546.1">
    <property type="nucleotide sequence ID" value="NZ_CP157743.1"/>
</dbReference>
<evidence type="ECO:0000256" key="7">
    <source>
        <dbReference type="ARBA" id="ARBA00023136"/>
    </source>
</evidence>
<dbReference type="Proteomes" id="UP001225378">
    <property type="component" value="Chromosome"/>
</dbReference>
<evidence type="ECO:0000256" key="5">
    <source>
        <dbReference type="ARBA" id="ARBA00022692"/>
    </source>
</evidence>
<dbReference type="GO" id="GO:0005886">
    <property type="term" value="C:plasma membrane"/>
    <property type="evidence" value="ECO:0007669"/>
    <property type="project" value="UniProtKB-SubCell"/>
</dbReference>
<feature type="transmembrane region" description="Helical" evidence="8">
    <location>
        <begin position="280"/>
        <end position="300"/>
    </location>
</feature>
<protein>
    <submittedName>
        <fullName evidence="9">AEC family transporter</fullName>
    </submittedName>
</protein>
<dbReference type="InterPro" id="IPR038770">
    <property type="entry name" value="Na+/solute_symporter_sf"/>
</dbReference>
<comment type="similarity">
    <text evidence="2">Belongs to the auxin efflux carrier (TC 2.A.69) family.</text>
</comment>
<name>A0AAU7NRT0_9GAMM</name>
<dbReference type="AlphaFoldDB" id="A0AAU7NRT0"/>
<gene>
    <name evidence="9" type="ORF">Q9L42_015305</name>
</gene>
<reference evidence="9 10" key="1">
    <citation type="journal article" date="2024" name="Microbiology">
        <title>Methylomarinum rosea sp. nov., a novel halophilic methanotrophic bacterium from the hypersaline Lake Elton.</title>
        <authorList>
            <person name="Suleimanov R.Z."/>
            <person name="Oshkin I.Y."/>
            <person name="Danilova O.V."/>
            <person name="Suzina N.E."/>
            <person name="Dedysh S.N."/>
        </authorList>
    </citation>
    <scope>NUCLEOTIDE SEQUENCE [LARGE SCALE GENOMIC DNA]</scope>
    <source>
        <strain evidence="9 10">Ch1-1</strain>
    </source>
</reference>
<evidence type="ECO:0000256" key="2">
    <source>
        <dbReference type="ARBA" id="ARBA00010145"/>
    </source>
</evidence>
<feature type="transmembrane region" description="Helical" evidence="8">
    <location>
        <begin position="125"/>
        <end position="145"/>
    </location>
</feature>
<evidence type="ECO:0000256" key="6">
    <source>
        <dbReference type="ARBA" id="ARBA00022989"/>
    </source>
</evidence>
<evidence type="ECO:0000313" key="9">
    <source>
        <dbReference type="EMBL" id="XBS19714.1"/>
    </source>
</evidence>
<keyword evidence="10" id="KW-1185">Reference proteome</keyword>
<evidence type="ECO:0000256" key="3">
    <source>
        <dbReference type="ARBA" id="ARBA00022448"/>
    </source>
</evidence>
<keyword evidence="7 8" id="KW-0472">Membrane</keyword>
<evidence type="ECO:0000256" key="1">
    <source>
        <dbReference type="ARBA" id="ARBA00004651"/>
    </source>
</evidence>
<comment type="subcellular location">
    <subcellularLocation>
        <location evidence="1">Cell membrane</location>
        <topology evidence="1">Multi-pass membrane protein</topology>
    </subcellularLocation>
</comment>
<feature type="transmembrane region" description="Helical" evidence="8">
    <location>
        <begin position="6"/>
        <end position="26"/>
    </location>
</feature>
<keyword evidence="3" id="KW-0813">Transport</keyword>